<dbReference type="PANTHER" id="PTHR46206">
    <property type="entry name" value="CYTOCHROME P450"/>
    <property type="match status" value="1"/>
</dbReference>
<evidence type="ECO:0000256" key="7">
    <source>
        <dbReference type="ARBA" id="ARBA00023033"/>
    </source>
</evidence>
<dbReference type="Gene3D" id="1.10.630.10">
    <property type="entry name" value="Cytochrome P450"/>
    <property type="match status" value="1"/>
</dbReference>
<keyword evidence="5" id="KW-0560">Oxidoreductase</keyword>
<evidence type="ECO:0000256" key="4">
    <source>
        <dbReference type="ARBA" id="ARBA00022723"/>
    </source>
</evidence>
<comment type="caution">
    <text evidence="8">The sequence shown here is derived from an EMBL/GenBank/DDBJ whole genome shotgun (WGS) entry which is preliminary data.</text>
</comment>
<proteinExistence type="inferred from homology"/>
<evidence type="ECO:0000256" key="5">
    <source>
        <dbReference type="ARBA" id="ARBA00023002"/>
    </source>
</evidence>
<evidence type="ECO:0000256" key="1">
    <source>
        <dbReference type="ARBA" id="ARBA00001971"/>
    </source>
</evidence>
<organism evidence="8 9">
    <name type="scientific">Cryomyces antarcticus</name>
    <dbReference type="NCBI Taxonomy" id="329879"/>
    <lineage>
        <taxon>Eukaryota</taxon>
        <taxon>Fungi</taxon>
        <taxon>Dikarya</taxon>
        <taxon>Ascomycota</taxon>
        <taxon>Pezizomycotina</taxon>
        <taxon>Dothideomycetes</taxon>
        <taxon>Dothideomycetes incertae sedis</taxon>
        <taxon>Cryomyces</taxon>
    </lineage>
</organism>
<keyword evidence="9" id="KW-1185">Reference proteome</keyword>
<evidence type="ECO:0000256" key="2">
    <source>
        <dbReference type="ARBA" id="ARBA00010617"/>
    </source>
</evidence>
<keyword evidence="3" id="KW-0349">Heme</keyword>
<evidence type="ECO:0000313" key="8">
    <source>
        <dbReference type="EMBL" id="KAK5275065.1"/>
    </source>
</evidence>
<evidence type="ECO:0000256" key="3">
    <source>
        <dbReference type="ARBA" id="ARBA00022617"/>
    </source>
</evidence>
<dbReference type="InterPro" id="IPR036396">
    <property type="entry name" value="Cyt_P450_sf"/>
</dbReference>
<protein>
    <submittedName>
        <fullName evidence="8">Uncharacterized protein</fullName>
    </submittedName>
</protein>
<dbReference type="SUPFAM" id="SSF48264">
    <property type="entry name" value="Cytochrome P450"/>
    <property type="match status" value="1"/>
</dbReference>
<comment type="similarity">
    <text evidence="2">Belongs to the cytochrome P450 family.</text>
</comment>
<keyword evidence="4" id="KW-0479">Metal-binding</keyword>
<accession>A0ABR0M223</accession>
<comment type="cofactor">
    <cofactor evidence="1">
        <name>heme</name>
        <dbReference type="ChEBI" id="CHEBI:30413"/>
    </cofactor>
</comment>
<evidence type="ECO:0000256" key="6">
    <source>
        <dbReference type="ARBA" id="ARBA00023004"/>
    </source>
</evidence>
<feature type="non-terminal residue" evidence="8">
    <location>
        <position position="110"/>
    </location>
</feature>
<gene>
    <name evidence="8" type="ORF">LTR16_012716</name>
</gene>
<reference evidence="8 9" key="1">
    <citation type="submission" date="2023-08" db="EMBL/GenBank/DDBJ databases">
        <title>Black Yeasts Isolated from many extreme environments.</title>
        <authorList>
            <person name="Coleine C."/>
            <person name="Stajich J.E."/>
            <person name="Selbmann L."/>
        </authorList>
    </citation>
    <scope>NUCLEOTIDE SEQUENCE [LARGE SCALE GENOMIC DNA]</scope>
    <source>
        <strain evidence="8 9">CCFEE 536</strain>
    </source>
</reference>
<keyword evidence="6" id="KW-0408">Iron</keyword>
<evidence type="ECO:0000313" key="9">
    <source>
        <dbReference type="Proteomes" id="UP001357485"/>
    </source>
</evidence>
<sequence length="110" mass="12067">MKRKQADPELKYEEPNDLVQWILNYAGAREQAAESEPANVAARIVILNFAAIHTSTFSFTNTLFDLLSTDPAARYVDQLRAEAVTTLGDAGSVWSKAALARLVKADSAIR</sequence>
<dbReference type="Proteomes" id="UP001357485">
    <property type="component" value="Unassembled WGS sequence"/>
</dbReference>
<dbReference type="PANTHER" id="PTHR46206:SF1">
    <property type="entry name" value="P450, PUTATIVE (EUROFUNG)-RELATED"/>
    <property type="match status" value="1"/>
</dbReference>
<name>A0ABR0M223_9PEZI</name>
<keyword evidence="7" id="KW-0503">Monooxygenase</keyword>
<dbReference type="EMBL" id="JAVRRA010005180">
    <property type="protein sequence ID" value="KAK5275065.1"/>
    <property type="molecule type" value="Genomic_DNA"/>
</dbReference>